<reference evidence="1" key="1">
    <citation type="submission" date="2016-08" db="EMBL/GenBank/DDBJ databases">
        <authorList>
            <person name="Seilhamer J.J."/>
        </authorList>
    </citation>
    <scope>NUCLEOTIDE SEQUENCE</scope>
    <source>
        <strain evidence="1">86</strain>
    </source>
</reference>
<gene>
    <name evidence="1" type="ORF">KL86PLE_41454</name>
</gene>
<dbReference type="EMBL" id="FMJD01000008">
    <property type="protein sequence ID" value="SCM77649.1"/>
    <property type="molecule type" value="Genomic_DNA"/>
</dbReference>
<name>A0A212LJU6_9HYPH</name>
<evidence type="ECO:0000313" key="1">
    <source>
        <dbReference type="EMBL" id="SCM77649.1"/>
    </source>
</evidence>
<protein>
    <submittedName>
        <fullName evidence="1">Uncharacterized protein</fullName>
    </submittedName>
</protein>
<accession>A0A212LJU6</accession>
<sequence>MCYGFYACWGERHIGRRLERVWQCCFESAAPDEGQSVSAFTSSAPDVGILPAPPGLSTNGRAGQFRFVAGPFKRALGDRGRSDAPTKYCNARSNVMKAILVAALFSLSAAGTLSAAGLTDLGGGFAYTPVGSGQCQILFDAKYGQPVFQTSKRSPSRVVMIGNKKECPNEYDGHKVTRLAAGQVNGFIFTGTSDVGRRFNIYRKTGSYFTFTLGPVPQK</sequence>
<dbReference type="AlphaFoldDB" id="A0A212LJU6"/>
<organism evidence="1">
    <name type="scientific">uncultured Pleomorphomonas sp</name>
    <dbReference type="NCBI Taxonomy" id="442121"/>
    <lineage>
        <taxon>Bacteria</taxon>
        <taxon>Pseudomonadati</taxon>
        <taxon>Pseudomonadota</taxon>
        <taxon>Alphaproteobacteria</taxon>
        <taxon>Hyphomicrobiales</taxon>
        <taxon>Pleomorphomonadaceae</taxon>
        <taxon>Pleomorphomonas</taxon>
        <taxon>environmental samples</taxon>
    </lineage>
</organism>
<proteinExistence type="predicted"/>